<feature type="compositionally biased region" description="Polar residues" evidence="1">
    <location>
        <begin position="324"/>
        <end position="334"/>
    </location>
</feature>
<evidence type="ECO:0000256" key="1">
    <source>
        <dbReference type="SAM" id="MobiDB-lite"/>
    </source>
</evidence>
<dbReference type="RefSeq" id="XP_044718615.1">
    <property type="nucleotide sequence ID" value="XM_044866726.1"/>
</dbReference>
<dbReference type="Proteomes" id="UP000824596">
    <property type="component" value="Unassembled WGS sequence"/>
</dbReference>
<feature type="region of interest" description="Disordered" evidence="1">
    <location>
        <begin position="574"/>
        <end position="605"/>
    </location>
</feature>
<name>A0A9P8MU42_9HYPO</name>
<evidence type="ECO:0000313" key="3">
    <source>
        <dbReference type="Proteomes" id="UP000824596"/>
    </source>
</evidence>
<feature type="compositionally biased region" description="Basic residues" evidence="1">
    <location>
        <begin position="384"/>
        <end position="395"/>
    </location>
</feature>
<feature type="compositionally biased region" description="Basic and acidic residues" evidence="1">
    <location>
        <begin position="830"/>
        <end position="843"/>
    </location>
</feature>
<feature type="compositionally biased region" description="Polar residues" evidence="1">
    <location>
        <begin position="593"/>
        <end position="605"/>
    </location>
</feature>
<dbReference type="OrthoDB" id="5325276at2759"/>
<feature type="compositionally biased region" description="Pro residues" evidence="1">
    <location>
        <begin position="19"/>
        <end position="31"/>
    </location>
</feature>
<protein>
    <submittedName>
        <fullName evidence="2">Uncharacterized protein</fullName>
    </submittedName>
</protein>
<feature type="region of interest" description="Disordered" evidence="1">
    <location>
        <begin position="13"/>
        <end position="117"/>
    </location>
</feature>
<feature type="region of interest" description="Disordered" evidence="1">
    <location>
        <begin position="718"/>
        <end position="843"/>
    </location>
</feature>
<accession>A0A9P8MU42</accession>
<dbReference type="EMBL" id="JAIZPD010000009">
    <property type="protein sequence ID" value="KAH0961102.1"/>
    <property type="molecule type" value="Genomic_DNA"/>
</dbReference>
<feature type="compositionally biased region" description="Basic and acidic residues" evidence="1">
    <location>
        <begin position="761"/>
        <end position="777"/>
    </location>
</feature>
<feature type="compositionally biased region" description="Acidic residues" evidence="1">
    <location>
        <begin position="791"/>
        <end position="802"/>
    </location>
</feature>
<organism evidence="2 3">
    <name type="scientific">Hirsutella rhossiliensis</name>
    <dbReference type="NCBI Taxonomy" id="111463"/>
    <lineage>
        <taxon>Eukaryota</taxon>
        <taxon>Fungi</taxon>
        <taxon>Dikarya</taxon>
        <taxon>Ascomycota</taxon>
        <taxon>Pezizomycotina</taxon>
        <taxon>Sordariomycetes</taxon>
        <taxon>Hypocreomycetidae</taxon>
        <taxon>Hypocreales</taxon>
        <taxon>Ophiocordycipitaceae</taxon>
        <taxon>Hirsutella</taxon>
    </lineage>
</organism>
<dbReference type="AlphaFoldDB" id="A0A9P8MU42"/>
<dbReference type="GeneID" id="68357384"/>
<comment type="caution">
    <text evidence="2">The sequence shown here is derived from an EMBL/GenBank/DDBJ whole genome shotgun (WGS) entry which is preliminary data.</text>
</comment>
<reference evidence="2" key="1">
    <citation type="submission" date="2021-09" db="EMBL/GenBank/DDBJ databases">
        <title>A high-quality genome of the endoparasitic fungus Hirsutella rhossiliensis with a comparison of Hirsutella genomes reveals transposable elements contributing to genome size variation.</title>
        <authorList>
            <person name="Lin R."/>
            <person name="Jiao Y."/>
            <person name="Sun X."/>
            <person name="Ling J."/>
            <person name="Xie B."/>
            <person name="Cheng X."/>
        </authorList>
    </citation>
    <scope>NUCLEOTIDE SEQUENCE</scope>
    <source>
        <strain evidence="2">HR02</strain>
    </source>
</reference>
<keyword evidence="3" id="KW-1185">Reference proteome</keyword>
<proteinExistence type="predicted"/>
<sequence>MGFFSFLTRRRALDRAAAKPPPATAAEPPPIQGARPKTSGPSHSSENPKHASTRKASQSRIASPAKPFFLGIRNDDAHPRQQQPPPSSDPKPRHGVRSFRSPPVSKTAHATRGQPTEADAQLLASWKRSSAAYSIASVPAGYAYPRTSRHIDLLEAQSVIRPYDFKSRVLAVGTRDYGEDVADRNLGHNAADLTIPAVQTYYASLAGPPSVFRPRDDLASASRHRPLSVVALSALAQPQDHAASSRRHRQYSSVPAATPDGPEAEERQPRASRTKNLDPTPLLPRPNSIAGYPVPARGRRVRAGTGGSLKRRARRGPSLERTPTPHSSKASQNRKPAGQAREKHRESDGPQAAERSRPRSRPASPPHVPRYRPRETQPPPPVTRAHKARKNHRSRSHGEDARTRAHTPRPAPRQAVRSLDKPMEPKIPVHDIFFDTGRADERASQIPSRWPDSSSEEDMNDWAPAPLIPSRRDQGWPMPTLASPGTHAPWQSPWSHAHRDALRSRGAAASLSRDGSCKSGTSVQALTMDIAGYVPDRKSSLKHWSFSSITPTTELSDHSSTLAVRPRSIHTANTSIDLPPLASPANLPELKESPSSIGSQSRPVSSPYLTALENMDTNTTVATQPEAAAGFDEDHPEGEQDGMAAEMTGYGNDTDANYSYVNSFAARRRPQHRQDDESMLLKRGGYIDLGNNLPGLFDTAATSPCLMCSLLESAAIGPASDDKGTEPWAPRAPCNHKGLNSPRERLRALGYEYDTDDSESGPERASRGRTRTLEQTREPNAAGKRQRETWETIEEEAEEDCDSQMAVPKLQGGSGTRIEELSGSRGFEPVLKDYEEGHAADVE</sequence>
<gene>
    <name evidence="2" type="ORF">HRG_08255</name>
</gene>
<feature type="region of interest" description="Disordered" evidence="1">
    <location>
        <begin position="238"/>
        <end position="426"/>
    </location>
</feature>
<evidence type="ECO:0000313" key="2">
    <source>
        <dbReference type="EMBL" id="KAH0961102.1"/>
    </source>
</evidence>